<dbReference type="AlphaFoldDB" id="A0A3P6DC97"/>
<protein>
    <submittedName>
        <fullName evidence="1">Uncharacterized protein</fullName>
    </submittedName>
</protein>
<evidence type="ECO:0000313" key="1">
    <source>
        <dbReference type="EMBL" id="VDD24900.1"/>
    </source>
</evidence>
<reference evidence="1" key="1">
    <citation type="submission" date="2018-11" db="EMBL/GenBank/DDBJ databases">
        <authorList>
            <consortium name="Genoscope - CEA"/>
            <person name="William W."/>
        </authorList>
    </citation>
    <scope>NUCLEOTIDE SEQUENCE</scope>
</reference>
<name>A0A3P6DC97_BRAOL</name>
<sequence length="115" mass="12775">MPRDSAKTPKFCEYSKLASQKLDLGGALNTTLSNPQLTSTAVDLLEHDYPREKRYAATTLAHCSVSALSMETQAERLEPVDSVWLCQVMDLSNIGTEIGKRKAMSLLELLRKAFQ</sequence>
<accession>A0A3P6DC97</accession>
<gene>
    <name evidence="1" type="ORF">BOLC2T10433H</name>
</gene>
<organism evidence="1">
    <name type="scientific">Brassica oleracea</name>
    <name type="common">Wild cabbage</name>
    <dbReference type="NCBI Taxonomy" id="3712"/>
    <lineage>
        <taxon>Eukaryota</taxon>
        <taxon>Viridiplantae</taxon>
        <taxon>Streptophyta</taxon>
        <taxon>Embryophyta</taxon>
        <taxon>Tracheophyta</taxon>
        <taxon>Spermatophyta</taxon>
        <taxon>Magnoliopsida</taxon>
        <taxon>eudicotyledons</taxon>
        <taxon>Gunneridae</taxon>
        <taxon>Pentapetalae</taxon>
        <taxon>rosids</taxon>
        <taxon>malvids</taxon>
        <taxon>Brassicales</taxon>
        <taxon>Brassicaceae</taxon>
        <taxon>Brassiceae</taxon>
        <taxon>Brassica</taxon>
    </lineage>
</organism>
<dbReference type="EMBL" id="LR031874">
    <property type="protein sequence ID" value="VDD24900.1"/>
    <property type="molecule type" value="Genomic_DNA"/>
</dbReference>
<proteinExistence type="predicted"/>